<gene>
    <name evidence="1" type="ORF">FA13DRAFT_1743165</name>
</gene>
<reference evidence="1 2" key="1">
    <citation type="journal article" date="2019" name="Nat. Ecol. Evol.">
        <title>Megaphylogeny resolves global patterns of mushroom evolution.</title>
        <authorList>
            <person name="Varga T."/>
            <person name="Krizsan K."/>
            <person name="Foldi C."/>
            <person name="Dima B."/>
            <person name="Sanchez-Garcia M."/>
            <person name="Sanchez-Ramirez S."/>
            <person name="Szollosi G.J."/>
            <person name="Szarkandi J.G."/>
            <person name="Papp V."/>
            <person name="Albert L."/>
            <person name="Andreopoulos W."/>
            <person name="Angelini C."/>
            <person name="Antonin V."/>
            <person name="Barry K.W."/>
            <person name="Bougher N.L."/>
            <person name="Buchanan P."/>
            <person name="Buyck B."/>
            <person name="Bense V."/>
            <person name="Catcheside P."/>
            <person name="Chovatia M."/>
            <person name="Cooper J."/>
            <person name="Damon W."/>
            <person name="Desjardin D."/>
            <person name="Finy P."/>
            <person name="Geml J."/>
            <person name="Haridas S."/>
            <person name="Hughes K."/>
            <person name="Justo A."/>
            <person name="Karasinski D."/>
            <person name="Kautmanova I."/>
            <person name="Kiss B."/>
            <person name="Kocsube S."/>
            <person name="Kotiranta H."/>
            <person name="LaButti K.M."/>
            <person name="Lechner B.E."/>
            <person name="Liimatainen K."/>
            <person name="Lipzen A."/>
            <person name="Lukacs Z."/>
            <person name="Mihaltcheva S."/>
            <person name="Morgado L.N."/>
            <person name="Niskanen T."/>
            <person name="Noordeloos M.E."/>
            <person name="Ohm R.A."/>
            <person name="Ortiz-Santana B."/>
            <person name="Ovrebo C."/>
            <person name="Racz N."/>
            <person name="Riley R."/>
            <person name="Savchenko A."/>
            <person name="Shiryaev A."/>
            <person name="Soop K."/>
            <person name="Spirin V."/>
            <person name="Szebenyi C."/>
            <person name="Tomsovsky M."/>
            <person name="Tulloss R.E."/>
            <person name="Uehling J."/>
            <person name="Grigoriev I.V."/>
            <person name="Vagvolgyi C."/>
            <person name="Papp T."/>
            <person name="Martin F.M."/>
            <person name="Miettinen O."/>
            <person name="Hibbett D.S."/>
            <person name="Nagy L.G."/>
        </authorList>
    </citation>
    <scope>NUCLEOTIDE SEQUENCE [LARGE SCALE GENOMIC DNA]</scope>
    <source>
        <strain evidence="1 2">FP101781</strain>
    </source>
</reference>
<comment type="caution">
    <text evidence="1">The sequence shown here is derived from an EMBL/GenBank/DDBJ whole genome shotgun (WGS) entry which is preliminary data.</text>
</comment>
<dbReference type="Proteomes" id="UP000298030">
    <property type="component" value="Unassembled WGS sequence"/>
</dbReference>
<protein>
    <submittedName>
        <fullName evidence="1">Uncharacterized protein</fullName>
    </submittedName>
</protein>
<organism evidence="1 2">
    <name type="scientific">Coprinellus micaceus</name>
    <name type="common">Glistening ink-cap mushroom</name>
    <name type="synonym">Coprinus micaceus</name>
    <dbReference type="NCBI Taxonomy" id="71717"/>
    <lineage>
        <taxon>Eukaryota</taxon>
        <taxon>Fungi</taxon>
        <taxon>Dikarya</taxon>
        <taxon>Basidiomycota</taxon>
        <taxon>Agaricomycotina</taxon>
        <taxon>Agaricomycetes</taxon>
        <taxon>Agaricomycetidae</taxon>
        <taxon>Agaricales</taxon>
        <taxon>Agaricineae</taxon>
        <taxon>Psathyrellaceae</taxon>
        <taxon>Coprinellus</taxon>
    </lineage>
</organism>
<sequence>MELFLIAATLMRNLKDLHVRLRENLERHFNRLNEMLCGGHFQLNSLIIAECLDLEQIIENHQQLRVLGIYVTTQMGPPPLISSLSKRPLMVVALGDPRPRWFGVRYTRGPFYFHLIFLPELLTLDQARNFGALFHHYFEMDTQVAITLDPEEIVNVSLHVREAPSQEVVRAFMESVTSLFPRLRWLQFYLSPGLLKKWRPPPVEGENLERIKVFEWEHDESITDEYDIDEPDPIFTGPKQEFESWVRSC</sequence>
<accession>A0A4Y7SEQ1</accession>
<dbReference type="AlphaFoldDB" id="A0A4Y7SEQ1"/>
<keyword evidence="2" id="KW-1185">Reference proteome</keyword>
<name>A0A4Y7SEQ1_COPMI</name>
<dbReference type="EMBL" id="QPFP01000145">
    <property type="protein sequence ID" value="TEB20278.1"/>
    <property type="molecule type" value="Genomic_DNA"/>
</dbReference>
<proteinExistence type="predicted"/>
<evidence type="ECO:0000313" key="2">
    <source>
        <dbReference type="Proteomes" id="UP000298030"/>
    </source>
</evidence>
<evidence type="ECO:0000313" key="1">
    <source>
        <dbReference type="EMBL" id="TEB20278.1"/>
    </source>
</evidence>